<evidence type="ECO:0000313" key="3">
    <source>
        <dbReference type="Proteomes" id="UP000286288"/>
    </source>
</evidence>
<proteinExistence type="predicted"/>
<reference evidence="2 3" key="1">
    <citation type="submission" date="2018-08" db="EMBL/GenBank/DDBJ databases">
        <title>A genome reference for cultivated species of the human gut microbiota.</title>
        <authorList>
            <person name="Zou Y."/>
            <person name="Xue W."/>
            <person name="Luo G."/>
        </authorList>
    </citation>
    <scope>NUCLEOTIDE SEQUENCE [LARGE SCALE GENOMIC DNA]</scope>
    <source>
        <strain evidence="2 3">AF48-16</strain>
    </source>
</reference>
<gene>
    <name evidence="2" type="ORF">DW084_17255</name>
</gene>
<keyword evidence="1" id="KW-0812">Transmembrane</keyword>
<keyword evidence="1" id="KW-0472">Membrane</keyword>
<protein>
    <submittedName>
        <fullName evidence="2">Uncharacterized protein</fullName>
    </submittedName>
</protein>
<accession>A0A415EM60</accession>
<organism evidence="2 3">
    <name type="scientific">Enterococcus casseliflavus</name>
    <name type="common">Enterococcus flavescens</name>
    <dbReference type="NCBI Taxonomy" id="37734"/>
    <lineage>
        <taxon>Bacteria</taxon>
        <taxon>Bacillati</taxon>
        <taxon>Bacillota</taxon>
        <taxon>Bacilli</taxon>
        <taxon>Lactobacillales</taxon>
        <taxon>Enterococcaceae</taxon>
        <taxon>Enterococcus</taxon>
    </lineage>
</organism>
<evidence type="ECO:0000256" key="1">
    <source>
        <dbReference type="SAM" id="Phobius"/>
    </source>
</evidence>
<name>A0A415EM60_ENTCA</name>
<feature type="transmembrane region" description="Helical" evidence="1">
    <location>
        <begin position="38"/>
        <end position="56"/>
    </location>
</feature>
<keyword evidence="1" id="KW-1133">Transmembrane helix</keyword>
<dbReference type="EMBL" id="QRMZ01000035">
    <property type="protein sequence ID" value="RHK03288.1"/>
    <property type="molecule type" value="Genomic_DNA"/>
</dbReference>
<evidence type="ECO:0000313" key="2">
    <source>
        <dbReference type="EMBL" id="RHK03288.1"/>
    </source>
</evidence>
<comment type="caution">
    <text evidence="2">The sequence shown here is derived from an EMBL/GenBank/DDBJ whole genome shotgun (WGS) entry which is preliminary data.</text>
</comment>
<dbReference type="Proteomes" id="UP000286288">
    <property type="component" value="Unassembled WGS sequence"/>
</dbReference>
<sequence>MLGKKSFQQLSKTWRYFLTNDCLFIPFFSKHSNGFPEILCYAYFVETSVVFLLATLDAKRNG</sequence>
<dbReference type="AlphaFoldDB" id="A0A415EM60"/>